<evidence type="ECO:0000256" key="10">
    <source>
        <dbReference type="ARBA" id="ARBA00023237"/>
    </source>
</evidence>
<keyword evidence="7" id="KW-0406">Ion transport</keyword>
<feature type="domain" description="TonB-dependent receptor-like beta-barrel" evidence="14">
    <location>
        <begin position="286"/>
        <end position="808"/>
    </location>
</feature>
<evidence type="ECO:0000256" key="4">
    <source>
        <dbReference type="ARBA" id="ARBA00022496"/>
    </source>
</evidence>
<name>A0ABT3T045_9GAMM</name>
<keyword evidence="6" id="KW-0408">Iron</keyword>
<organism evidence="16 17">
    <name type="scientific">Candidatus Seongchinamella marina</name>
    <dbReference type="NCBI Taxonomy" id="2518990"/>
    <lineage>
        <taxon>Bacteria</taxon>
        <taxon>Pseudomonadati</taxon>
        <taxon>Pseudomonadota</taxon>
        <taxon>Gammaproteobacteria</taxon>
        <taxon>Cellvibrionales</taxon>
        <taxon>Halieaceae</taxon>
        <taxon>Seongchinamella</taxon>
    </lineage>
</organism>
<reference evidence="16" key="1">
    <citation type="submission" date="2019-02" db="EMBL/GenBank/DDBJ databases">
        <authorList>
            <person name="Li S.-H."/>
        </authorList>
    </citation>
    <scope>NUCLEOTIDE SEQUENCE</scope>
    <source>
        <strain evidence="16">IMCC8485</strain>
    </source>
</reference>
<feature type="signal peptide" evidence="13">
    <location>
        <begin position="1"/>
        <end position="30"/>
    </location>
</feature>
<dbReference type="Pfam" id="PF00593">
    <property type="entry name" value="TonB_dep_Rec_b-barrel"/>
    <property type="match status" value="1"/>
</dbReference>
<evidence type="ECO:0000256" key="13">
    <source>
        <dbReference type="SAM" id="SignalP"/>
    </source>
</evidence>
<gene>
    <name evidence="16" type="ORF">EYC87_18770</name>
</gene>
<keyword evidence="4" id="KW-0410">Iron transport</keyword>
<feature type="chain" id="PRO_5047294374" evidence="13">
    <location>
        <begin position="31"/>
        <end position="822"/>
    </location>
</feature>
<dbReference type="Proteomes" id="UP001143307">
    <property type="component" value="Unassembled WGS sequence"/>
</dbReference>
<keyword evidence="17" id="KW-1185">Reference proteome</keyword>
<evidence type="ECO:0000259" key="14">
    <source>
        <dbReference type="Pfam" id="PF00593"/>
    </source>
</evidence>
<feature type="domain" description="TonB-dependent receptor plug" evidence="15">
    <location>
        <begin position="49"/>
        <end position="158"/>
    </location>
</feature>
<keyword evidence="16" id="KW-0675">Receptor</keyword>
<accession>A0ABT3T045</accession>
<keyword evidence="8 12" id="KW-0798">TonB box</keyword>
<proteinExistence type="inferred from homology"/>
<dbReference type="EMBL" id="SHNP01000010">
    <property type="protein sequence ID" value="MCX2975627.1"/>
    <property type="molecule type" value="Genomic_DNA"/>
</dbReference>
<keyword evidence="3 11" id="KW-1134">Transmembrane beta strand</keyword>
<keyword evidence="13" id="KW-0732">Signal</keyword>
<comment type="caution">
    <text evidence="16">The sequence shown here is derived from an EMBL/GenBank/DDBJ whole genome shotgun (WGS) entry which is preliminary data.</text>
</comment>
<dbReference type="InterPro" id="IPR000531">
    <property type="entry name" value="Beta-barrel_TonB"/>
</dbReference>
<keyword evidence="2 11" id="KW-0813">Transport</keyword>
<evidence type="ECO:0000256" key="8">
    <source>
        <dbReference type="ARBA" id="ARBA00023077"/>
    </source>
</evidence>
<dbReference type="Pfam" id="PF07715">
    <property type="entry name" value="Plug"/>
    <property type="match status" value="1"/>
</dbReference>
<sequence>MCRLKSLKKLVMSAAIASLLGSVYIPLATAEGFALEEVIVTARKREESLQETPVAVTALDSEALRDAGVRNLADLNQVVPNIEVSSGNGNSGVASIYIRGVGQRNSGANIDSGVGIYIDGIYAGRPDGALLDLNDIQSVQVLRGPQGTLFGKNTTGGALVFSSNKPVEEFEGSVGVRVGNYDRLDGEFVFNVPITDQLFTRVSGVAVSRDGYIDNIYDGESYNEEDRQSLIWQTRWLATDDLVLDLNVNWAETDQTARPMKCVPVPELTGWQSTLFDSLALVPATGQTYDDFCQESADAGGGDPRKLISDLGGTYKAKNQGASLTAEWDISDNLSLKSITGWRYTEGSQDDELDHTGTPFLHRTNHVHPFSAPAETDQYSQEFQLTGSAFDDRLQYVAGVFWFSEETTGRKTVSYIGPYDPAISGLFFVNSTATQWDAKNEAVAVFSQVEWEFNDSWRLTAGLRYTDEDREVERTRYNIDPETLDANGGSVISVGGGLFSVERPSFEYNPNFGFDFNDYTRGKVSNDDISPMASLQYLIEGGGWIDSGSTYLTYSQGFLSGGLSEGPTGDLEEYKPEEVESVELGFKLDLLDRRLRVNGAIFNADYTNRQLTTIVIDPNTQRPSGATINAKETVIRGIELETTWLATENLMFNFNITVNDGDIKEFNDTQLTLADPGSELAPGCERSNLTLVQVDSCPKDRSDENLPRLPEETYMLAAQYTLDTSFGLFIPRLQGSWKFDIEYCFEASSCEHGGWLEDEQFELSGRVTWISRSERWVGAIYGTNLTDEDYIVGGTALTDATGVGSHAYNPPRMYGAEIKYHF</sequence>
<dbReference type="PROSITE" id="PS52016">
    <property type="entry name" value="TONB_DEPENDENT_REC_3"/>
    <property type="match status" value="1"/>
</dbReference>
<evidence type="ECO:0000256" key="11">
    <source>
        <dbReference type="PROSITE-ProRule" id="PRU01360"/>
    </source>
</evidence>
<evidence type="ECO:0000313" key="16">
    <source>
        <dbReference type="EMBL" id="MCX2975627.1"/>
    </source>
</evidence>
<comment type="similarity">
    <text evidence="11 12">Belongs to the TonB-dependent receptor family.</text>
</comment>
<evidence type="ECO:0000256" key="12">
    <source>
        <dbReference type="RuleBase" id="RU003357"/>
    </source>
</evidence>
<evidence type="ECO:0000256" key="2">
    <source>
        <dbReference type="ARBA" id="ARBA00022448"/>
    </source>
</evidence>
<comment type="subcellular location">
    <subcellularLocation>
        <location evidence="1 11">Cell outer membrane</location>
        <topology evidence="1 11">Multi-pass membrane protein</topology>
    </subcellularLocation>
</comment>
<evidence type="ECO:0000256" key="1">
    <source>
        <dbReference type="ARBA" id="ARBA00004571"/>
    </source>
</evidence>
<keyword evidence="5 11" id="KW-0812">Transmembrane</keyword>
<evidence type="ECO:0000256" key="7">
    <source>
        <dbReference type="ARBA" id="ARBA00023065"/>
    </source>
</evidence>
<keyword evidence="10 11" id="KW-0998">Cell outer membrane</keyword>
<keyword evidence="9 11" id="KW-0472">Membrane</keyword>
<dbReference type="PANTHER" id="PTHR32552">
    <property type="entry name" value="FERRICHROME IRON RECEPTOR-RELATED"/>
    <property type="match status" value="1"/>
</dbReference>
<dbReference type="SUPFAM" id="SSF56935">
    <property type="entry name" value="Porins"/>
    <property type="match status" value="1"/>
</dbReference>
<evidence type="ECO:0000256" key="3">
    <source>
        <dbReference type="ARBA" id="ARBA00022452"/>
    </source>
</evidence>
<dbReference type="Gene3D" id="2.40.170.20">
    <property type="entry name" value="TonB-dependent receptor, beta-barrel domain"/>
    <property type="match status" value="1"/>
</dbReference>
<dbReference type="InterPro" id="IPR012910">
    <property type="entry name" value="Plug_dom"/>
</dbReference>
<evidence type="ECO:0000313" key="17">
    <source>
        <dbReference type="Proteomes" id="UP001143307"/>
    </source>
</evidence>
<evidence type="ECO:0000259" key="15">
    <source>
        <dbReference type="Pfam" id="PF07715"/>
    </source>
</evidence>
<dbReference type="InterPro" id="IPR036942">
    <property type="entry name" value="Beta-barrel_TonB_sf"/>
</dbReference>
<evidence type="ECO:0000256" key="6">
    <source>
        <dbReference type="ARBA" id="ARBA00023004"/>
    </source>
</evidence>
<protein>
    <submittedName>
        <fullName evidence="16">TonB-dependent receptor</fullName>
    </submittedName>
</protein>
<evidence type="ECO:0000256" key="9">
    <source>
        <dbReference type="ARBA" id="ARBA00023136"/>
    </source>
</evidence>
<dbReference type="PANTHER" id="PTHR32552:SF81">
    <property type="entry name" value="TONB-DEPENDENT OUTER MEMBRANE RECEPTOR"/>
    <property type="match status" value="1"/>
</dbReference>
<evidence type="ECO:0000256" key="5">
    <source>
        <dbReference type="ARBA" id="ARBA00022692"/>
    </source>
</evidence>
<dbReference type="InterPro" id="IPR039426">
    <property type="entry name" value="TonB-dep_rcpt-like"/>
</dbReference>